<dbReference type="AlphaFoldDB" id="A0A8I0T4Y0"/>
<dbReference type="Proteomes" id="UP000660708">
    <property type="component" value="Unassembled WGS sequence"/>
</dbReference>
<evidence type="ECO:0000313" key="2">
    <source>
        <dbReference type="EMBL" id="MBE0347896.1"/>
    </source>
</evidence>
<keyword evidence="3" id="KW-1185">Reference proteome</keyword>
<accession>A0A8I0T4Y0</accession>
<protein>
    <submittedName>
        <fullName evidence="2">Uncharacterized protein</fullName>
    </submittedName>
</protein>
<dbReference type="EMBL" id="AQHF01000028">
    <property type="protein sequence ID" value="MBE0347896.1"/>
    <property type="molecule type" value="Genomic_DNA"/>
</dbReference>
<reference evidence="2 3" key="1">
    <citation type="submission" date="2015-06" db="EMBL/GenBank/DDBJ databases">
        <title>Genome sequence of Pseudoalteromonas peptidolytica.</title>
        <authorList>
            <person name="Xie B.-B."/>
            <person name="Rong J.-C."/>
            <person name="Qin Q.-L."/>
            <person name="Zhang Y.-Z."/>
        </authorList>
    </citation>
    <scope>NUCLEOTIDE SEQUENCE [LARGE SCALE GENOMIC DNA]</scope>
    <source>
        <strain evidence="2 3">F12-50-A1</strain>
    </source>
</reference>
<sequence length="140" mass="15253">MSMNLPRCPYCSNPSIVGEIAGKLAAVCTQCNNGYAIVADDFASLTQRAFQMATKGQVEQAIGVVQQHLNKHVDERSSALREAENELPGDKRKLTKEQQKKAAELESQRILLAGILQGGQLYKELLGKALGIVKEENKAV</sequence>
<name>A0A8I0T4Y0_9GAMM</name>
<comment type="caution">
    <text evidence="2">The sequence shown here is derived from an EMBL/GenBank/DDBJ whole genome shotgun (WGS) entry which is preliminary data.</text>
</comment>
<evidence type="ECO:0000313" key="3">
    <source>
        <dbReference type="Proteomes" id="UP000660708"/>
    </source>
</evidence>
<proteinExistence type="predicted"/>
<gene>
    <name evidence="2" type="ORF">PPEP_a4273</name>
</gene>
<evidence type="ECO:0000256" key="1">
    <source>
        <dbReference type="SAM" id="MobiDB-lite"/>
    </source>
</evidence>
<organism evidence="2 3">
    <name type="scientific">Pseudoalteromonas peptidolytica F12-50-A1</name>
    <dbReference type="NCBI Taxonomy" id="1315280"/>
    <lineage>
        <taxon>Bacteria</taxon>
        <taxon>Pseudomonadati</taxon>
        <taxon>Pseudomonadota</taxon>
        <taxon>Gammaproteobacteria</taxon>
        <taxon>Alteromonadales</taxon>
        <taxon>Pseudoalteromonadaceae</taxon>
        <taxon>Pseudoalteromonas</taxon>
    </lineage>
</organism>
<feature type="region of interest" description="Disordered" evidence="1">
    <location>
        <begin position="74"/>
        <end position="99"/>
    </location>
</feature>